<proteinExistence type="predicted"/>
<name>A0A392VFF7_9FABA</name>
<reference evidence="1 2" key="1">
    <citation type="journal article" date="2018" name="Front. Plant Sci.">
        <title>Red Clover (Trifolium pratense) and Zigzag Clover (T. medium) - A Picture of Genomic Similarities and Differences.</title>
        <authorList>
            <person name="Dluhosova J."/>
            <person name="Istvanek J."/>
            <person name="Nedelnik J."/>
            <person name="Repkova J."/>
        </authorList>
    </citation>
    <scope>NUCLEOTIDE SEQUENCE [LARGE SCALE GENOMIC DNA]</scope>
    <source>
        <strain evidence="2">cv. 10/8</strain>
        <tissue evidence="1">Leaf</tissue>
    </source>
</reference>
<dbReference type="EMBL" id="LXQA011107758">
    <property type="protein sequence ID" value="MCI85120.1"/>
    <property type="molecule type" value="Genomic_DNA"/>
</dbReference>
<dbReference type="Proteomes" id="UP000265520">
    <property type="component" value="Unassembled WGS sequence"/>
</dbReference>
<keyword evidence="2" id="KW-1185">Reference proteome</keyword>
<accession>A0A392VFF7</accession>
<organism evidence="1 2">
    <name type="scientific">Trifolium medium</name>
    <dbReference type="NCBI Taxonomy" id="97028"/>
    <lineage>
        <taxon>Eukaryota</taxon>
        <taxon>Viridiplantae</taxon>
        <taxon>Streptophyta</taxon>
        <taxon>Embryophyta</taxon>
        <taxon>Tracheophyta</taxon>
        <taxon>Spermatophyta</taxon>
        <taxon>Magnoliopsida</taxon>
        <taxon>eudicotyledons</taxon>
        <taxon>Gunneridae</taxon>
        <taxon>Pentapetalae</taxon>
        <taxon>rosids</taxon>
        <taxon>fabids</taxon>
        <taxon>Fabales</taxon>
        <taxon>Fabaceae</taxon>
        <taxon>Papilionoideae</taxon>
        <taxon>50 kb inversion clade</taxon>
        <taxon>NPAAA clade</taxon>
        <taxon>Hologalegina</taxon>
        <taxon>IRL clade</taxon>
        <taxon>Trifolieae</taxon>
        <taxon>Trifolium</taxon>
    </lineage>
</organism>
<evidence type="ECO:0000313" key="2">
    <source>
        <dbReference type="Proteomes" id="UP000265520"/>
    </source>
</evidence>
<dbReference type="AlphaFoldDB" id="A0A392VFF7"/>
<sequence>MDRSMVDAASGGALVDKTPDVARNLIENMAANAQQFGARVEGQTRVVNEVQTSLADQQRVENRLEELTSL</sequence>
<comment type="caution">
    <text evidence="1">The sequence shown here is derived from an EMBL/GenBank/DDBJ whole genome shotgun (WGS) entry which is preliminary data.</text>
</comment>
<feature type="non-terminal residue" evidence="1">
    <location>
        <position position="70"/>
    </location>
</feature>
<evidence type="ECO:0000313" key="1">
    <source>
        <dbReference type="EMBL" id="MCI85120.1"/>
    </source>
</evidence>
<protein>
    <submittedName>
        <fullName evidence="1">Uncharacterized protein</fullName>
    </submittedName>
</protein>